<accession>A0A1R2CCH1</accession>
<comment type="caution">
    <text evidence="2">The sequence shown here is derived from an EMBL/GenBank/DDBJ whole genome shotgun (WGS) entry which is preliminary data.</text>
</comment>
<evidence type="ECO:0000313" key="2">
    <source>
        <dbReference type="EMBL" id="OMJ86693.1"/>
    </source>
</evidence>
<feature type="coiled-coil region" evidence="1">
    <location>
        <begin position="150"/>
        <end position="234"/>
    </location>
</feature>
<evidence type="ECO:0000256" key="1">
    <source>
        <dbReference type="SAM" id="Coils"/>
    </source>
</evidence>
<feature type="coiled-coil region" evidence="1">
    <location>
        <begin position="71"/>
        <end position="98"/>
    </location>
</feature>
<name>A0A1R2CCH1_9CILI</name>
<proteinExistence type="predicted"/>
<keyword evidence="1" id="KW-0175">Coiled coil</keyword>
<gene>
    <name evidence="2" type="ORF">SteCoe_11701</name>
</gene>
<dbReference type="AlphaFoldDB" id="A0A1R2CCH1"/>
<organism evidence="2 3">
    <name type="scientific">Stentor coeruleus</name>
    <dbReference type="NCBI Taxonomy" id="5963"/>
    <lineage>
        <taxon>Eukaryota</taxon>
        <taxon>Sar</taxon>
        <taxon>Alveolata</taxon>
        <taxon>Ciliophora</taxon>
        <taxon>Postciliodesmatophora</taxon>
        <taxon>Heterotrichea</taxon>
        <taxon>Heterotrichida</taxon>
        <taxon>Stentoridae</taxon>
        <taxon>Stentor</taxon>
    </lineage>
</organism>
<evidence type="ECO:0000313" key="3">
    <source>
        <dbReference type="Proteomes" id="UP000187209"/>
    </source>
</evidence>
<keyword evidence="3" id="KW-1185">Reference proteome</keyword>
<sequence>MKNASDSEAEFWEDIDRPMDLSMLERAKKTLDDKIAACKKALKKPYYQEKFQRLLDQARNAYKEKFRNKCLVILNKQAKEYQSQLENMQNAHKKEITDLIKKFLKLDKVLSNRDLQIEDFQRLIVHQEHDLAFGRMASSYKQKKIHPVNLEPYEKEIEALQIQIKSYKELIGNYQKDIENLEKDLEKVNQIISKNLKEYKMKKIMMLGKIEEVKKNCEDEIRKVKEDYEKFKGDVATELELKHVITSRQQEIIGTLKSELVCAKTVLDTPRLLFKYNAKLPYKHNVSKSVAPKSIRSTLTSKALLLKKKRFDSKDTLTSTIATHVFSLTPDLDYPSSILPTLSESEYYR</sequence>
<dbReference type="EMBL" id="MPUH01000197">
    <property type="protein sequence ID" value="OMJ86693.1"/>
    <property type="molecule type" value="Genomic_DNA"/>
</dbReference>
<protein>
    <submittedName>
        <fullName evidence="2">Uncharacterized protein</fullName>
    </submittedName>
</protein>
<reference evidence="2 3" key="1">
    <citation type="submission" date="2016-11" db="EMBL/GenBank/DDBJ databases">
        <title>The macronuclear genome of Stentor coeruleus: a giant cell with tiny introns.</title>
        <authorList>
            <person name="Slabodnick M."/>
            <person name="Ruby J.G."/>
            <person name="Reiff S.B."/>
            <person name="Swart E.C."/>
            <person name="Gosai S."/>
            <person name="Prabakaran S."/>
            <person name="Witkowska E."/>
            <person name="Larue G.E."/>
            <person name="Fisher S."/>
            <person name="Freeman R.M."/>
            <person name="Gunawardena J."/>
            <person name="Chu W."/>
            <person name="Stover N.A."/>
            <person name="Gregory B.D."/>
            <person name="Nowacki M."/>
            <person name="Derisi J."/>
            <person name="Roy S.W."/>
            <person name="Marshall W.F."/>
            <person name="Sood P."/>
        </authorList>
    </citation>
    <scope>NUCLEOTIDE SEQUENCE [LARGE SCALE GENOMIC DNA]</scope>
    <source>
        <strain evidence="2">WM001</strain>
    </source>
</reference>
<dbReference type="Proteomes" id="UP000187209">
    <property type="component" value="Unassembled WGS sequence"/>
</dbReference>